<feature type="transmembrane region" description="Helical" evidence="5">
    <location>
        <begin position="188"/>
        <end position="221"/>
    </location>
</feature>
<evidence type="ECO:0000256" key="5">
    <source>
        <dbReference type="SAM" id="Phobius"/>
    </source>
</evidence>
<keyword evidence="3 5" id="KW-1133">Transmembrane helix</keyword>
<dbReference type="Proteomes" id="UP000318126">
    <property type="component" value="Unassembled WGS sequence"/>
</dbReference>
<dbReference type="InterPro" id="IPR051533">
    <property type="entry name" value="WaaL-like"/>
</dbReference>
<gene>
    <name evidence="7" type="ORF">FN961_04240</name>
</gene>
<feature type="transmembrane region" description="Helical" evidence="5">
    <location>
        <begin position="20"/>
        <end position="41"/>
    </location>
</feature>
<feature type="domain" description="O-antigen ligase-related" evidence="6">
    <location>
        <begin position="191"/>
        <end position="327"/>
    </location>
</feature>
<reference evidence="8" key="1">
    <citation type="submission" date="2019-07" db="EMBL/GenBank/DDBJ databases">
        <title>Shewanella sp. YLB-08 draft genomic sequence.</title>
        <authorList>
            <person name="Yu L."/>
        </authorList>
    </citation>
    <scope>NUCLEOTIDE SEQUENCE [LARGE SCALE GENOMIC DNA]</scope>
    <source>
        <strain evidence="8">JCM 20706</strain>
    </source>
</reference>
<keyword evidence="2 5" id="KW-0812">Transmembrane</keyword>
<feature type="transmembrane region" description="Helical" evidence="5">
    <location>
        <begin position="164"/>
        <end position="182"/>
    </location>
</feature>
<keyword evidence="7" id="KW-0436">Ligase</keyword>
<keyword evidence="4 5" id="KW-0472">Membrane</keyword>
<organism evidence="7 8">
    <name type="scientific">Shewanella hanedai</name>
    <name type="common">Alteromonas hanedai</name>
    <dbReference type="NCBI Taxonomy" id="25"/>
    <lineage>
        <taxon>Bacteria</taxon>
        <taxon>Pseudomonadati</taxon>
        <taxon>Pseudomonadota</taxon>
        <taxon>Gammaproteobacteria</taxon>
        <taxon>Alteromonadales</taxon>
        <taxon>Shewanellaceae</taxon>
        <taxon>Shewanella</taxon>
    </lineage>
</organism>
<comment type="subcellular location">
    <subcellularLocation>
        <location evidence="1">Membrane</location>
        <topology evidence="1">Multi-pass membrane protein</topology>
    </subcellularLocation>
</comment>
<feature type="transmembrane region" description="Helical" evidence="5">
    <location>
        <begin position="48"/>
        <end position="69"/>
    </location>
</feature>
<accession>A0A553JTC6</accession>
<keyword evidence="8" id="KW-1185">Reference proteome</keyword>
<sequence>MNKTHISTLYLLFLVVDLLVFPKLLFSTPISIILLPIFLILSVKFNKLNVIIFFLLISIVFSSVFFSALSYSDYVSENTKRGMQLGFIFLFLLYDFNKIDLNLIFSSIRRLLFFYYLFVLVLIYFFYFKSELYVSFMTVVFPESIPMLLVNLQSQRFSFHFTDPNAFGYMIVITLAFLLSMKLHTREFVFFVICALIIILTTQSRGAMISCGLVFLSYFLFIIKSKRLKIYFIFMLIVIISIIYFIWGEYLDIFFSVMNQRSEIEASMGAGVGGGRIESWFYFINNINYNPFFGSGYMLQRDGELYRPHSDFIRLNLSYGILIYFLFSYIFIGFRKKHIMLFFAFLIPFFINTIIDDYRLFATFIIFYSLIRTAECTDFSEKRSLS</sequence>
<evidence type="ECO:0000259" key="6">
    <source>
        <dbReference type="Pfam" id="PF04932"/>
    </source>
</evidence>
<evidence type="ECO:0000256" key="4">
    <source>
        <dbReference type="ARBA" id="ARBA00023136"/>
    </source>
</evidence>
<dbReference type="InterPro" id="IPR007016">
    <property type="entry name" value="O-antigen_ligase-rel_domated"/>
</dbReference>
<name>A0A553JTC6_SHEHA</name>
<evidence type="ECO:0000256" key="1">
    <source>
        <dbReference type="ARBA" id="ARBA00004141"/>
    </source>
</evidence>
<evidence type="ECO:0000256" key="2">
    <source>
        <dbReference type="ARBA" id="ARBA00022692"/>
    </source>
</evidence>
<evidence type="ECO:0000313" key="8">
    <source>
        <dbReference type="Proteomes" id="UP000318126"/>
    </source>
</evidence>
<comment type="caution">
    <text evidence="7">The sequence shown here is derived from an EMBL/GenBank/DDBJ whole genome shotgun (WGS) entry which is preliminary data.</text>
</comment>
<protein>
    <submittedName>
        <fullName evidence="7">O-antigen ligase family protein</fullName>
    </submittedName>
</protein>
<feature type="transmembrane region" description="Helical" evidence="5">
    <location>
        <begin position="312"/>
        <end position="332"/>
    </location>
</feature>
<dbReference type="AlphaFoldDB" id="A0A553JTC6"/>
<dbReference type="GO" id="GO:0016874">
    <property type="term" value="F:ligase activity"/>
    <property type="evidence" value="ECO:0007669"/>
    <property type="project" value="UniProtKB-KW"/>
</dbReference>
<proteinExistence type="predicted"/>
<dbReference type="GO" id="GO:0016020">
    <property type="term" value="C:membrane"/>
    <property type="evidence" value="ECO:0007669"/>
    <property type="project" value="UniProtKB-SubCell"/>
</dbReference>
<dbReference type="PANTHER" id="PTHR37422:SF17">
    <property type="entry name" value="O-ANTIGEN LIGASE"/>
    <property type="match status" value="1"/>
</dbReference>
<feature type="transmembrane region" description="Helical" evidence="5">
    <location>
        <begin position="339"/>
        <end position="355"/>
    </location>
</feature>
<dbReference type="PANTHER" id="PTHR37422">
    <property type="entry name" value="TEICHURONIC ACID BIOSYNTHESIS PROTEIN TUAE"/>
    <property type="match status" value="1"/>
</dbReference>
<feature type="transmembrane region" description="Helical" evidence="5">
    <location>
        <begin position="111"/>
        <end position="127"/>
    </location>
</feature>
<dbReference type="Pfam" id="PF04932">
    <property type="entry name" value="Wzy_C"/>
    <property type="match status" value="1"/>
</dbReference>
<dbReference type="EMBL" id="VKGK01000003">
    <property type="protein sequence ID" value="TRY15690.1"/>
    <property type="molecule type" value="Genomic_DNA"/>
</dbReference>
<evidence type="ECO:0000313" key="7">
    <source>
        <dbReference type="EMBL" id="TRY15690.1"/>
    </source>
</evidence>
<evidence type="ECO:0000256" key="3">
    <source>
        <dbReference type="ARBA" id="ARBA00022989"/>
    </source>
</evidence>
<feature type="transmembrane region" description="Helical" evidence="5">
    <location>
        <begin position="81"/>
        <end position="99"/>
    </location>
</feature>
<feature type="transmembrane region" description="Helical" evidence="5">
    <location>
        <begin position="228"/>
        <end position="247"/>
    </location>
</feature>